<keyword evidence="4 10" id="KW-0547">Nucleotide-binding</keyword>
<feature type="binding site" evidence="10">
    <location>
        <begin position="121"/>
        <end position="127"/>
    </location>
    <ligand>
        <name>ATP</name>
        <dbReference type="ChEBI" id="CHEBI:30616"/>
    </ligand>
</feature>
<keyword evidence="6 10" id="KW-0133">Cell shape</keyword>
<dbReference type="InterPro" id="IPR004101">
    <property type="entry name" value="Mur_ligase_C"/>
</dbReference>
<comment type="subcellular location">
    <subcellularLocation>
        <location evidence="10 11">Cytoplasm</location>
    </subcellularLocation>
</comment>
<dbReference type="GO" id="GO:0005524">
    <property type="term" value="F:ATP binding"/>
    <property type="evidence" value="ECO:0007669"/>
    <property type="project" value="UniProtKB-UniRule"/>
</dbReference>
<evidence type="ECO:0000259" key="14">
    <source>
        <dbReference type="Pfam" id="PF08245"/>
    </source>
</evidence>
<dbReference type="NCBIfam" id="TIGR01143">
    <property type="entry name" value="murF"/>
    <property type="match status" value="1"/>
</dbReference>
<comment type="function">
    <text evidence="10 11">Involved in cell wall formation. Catalyzes the final step in the synthesis of UDP-N-acetylmuramoyl-pentapeptide, the precursor of murein.</text>
</comment>
<feature type="domain" description="Mur ligase central" evidence="14">
    <location>
        <begin position="119"/>
        <end position="319"/>
    </location>
</feature>
<dbReference type="GO" id="GO:0009252">
    <property type="term" value="P:peptidoglycan biosynthetic process"/>
    <property type="evidence" value="ECO:0007669"/>
    <property type="project" value="UniProtKB-UniRule"/>
</dbReference>
<dbReference type="SUPFAM" id="SSF63418">
    <property type="entry name" value="MurE/MurF N-terminal domain"/>
    <property type="match status" value="1"/>
</dbReference>
<gene>
    <name evidence="10 15" type="primary">murF</name>
    <name evidence="15" type="ORF">SDENCHOL_10032</name>
</gene>
<dbReference type="Gene3D" id="3.40.1390.10">
    <property type="entry name" value="MurE/MurF, N-terminal domain"/>
    <property type="match status" value="1"/>
</dbReference>
<evidence type="ECO:0000256" key="11">
    <source>
        <dbReference type="RuleBase" id="RU004136"/>
    </source>
</evidence>
<evidence type="ECO:0000256" key="5">
    <source>
        <dbReference type="ARBA" id="ARBA00022840"/>
    </source>
</evidence>
<evidence type="ECO:0000256" key="8">
    <source>
        <dbReference type="ARBA" id="ARBA00023306"/>
    </source>
</evidence>
<comment type="pathway">
    <text evidence="10 11">Cell wall biogenesis; peptidoglycan biosynthesis.</text>
</comment>
<sequence>MEGRKMMTLGEAAQGSGGRLLADERADAPVGGVSTDSRRIRSGELFIALRGENFDGHDFVRKVLTQDGAAGALVDAAWLQQQGTQAAGLPLIVVVDTRRALGTLAANWRRRFTLPLIGITGSNGKTTVKEMCAAILREQAVRNGDDPQTAVLATAGNLNNDIGLPLMLLRLRSTHRAAVLEMGMNHPGEIDYLTRLAAPTVALVNNAQRAHLEGLGSLAAVARAKGEIFSGLQPDGSAVINADDAHAELWRELAGKAGASKVIGFGLSAAEAEIHAGYQPQHFGGRLVLQLPQAAAPATIDLQVPGVHNARNALAAAAATLAAGATLDAVVAGLQAYTGVGGRLQRRAAQGGALLIDDSYNANPDSMRAAIDVLASMPGRRILVMGDMGEVGGQAGQFHDEIGGYAKSMGIDQLLALGEYAAVAVRNFGEGAQHFRSHASLIEALRPLLDAHTTVLVKGSRFMKMERIADAIESKTN</sequence>
<dbReference type="PANTHER" id="PTHR43024:SF1">
    <property type="entry name" value="UDP-N-ACETYLMURAMOYL-TRIPEPTIDE--D-ALANYL-D-ALANINE LIGASE"/>
    <property type="match status" value="1"/>
</dbReference>
<dbReference type="UniPathway" id="UPA00219"/>
<evidence type="ECO:0000256" key="6">
    <source>
        <dbReference type="ARBA" id="ARBA00022960"/>
    </source>
</evidence>
<dbReference type="InterPro" id="IPR013221">
    <property type="entry name" value="Mur_ligase_cen"/>
</dbReference>
<evidence type="ECO:0000256" key="3">
    <source>
        <dbReference type="ARBA" id="ARBA00022618"/>
    </source>
</evidence>
<keyword evidence="2 10" id="KW-0436">Ligase</keyword>
<dbReference type="HAMAP" id="MF_02019">
    <property type="entry name" value="MurF"/>
    <property type="match status" value="1"/>
</dbReference>
<dbReference type="GO" id="GO:0071555">
    <property type="term" value="P:cell wall organization"/>
    <property type="evidence" value="ECO:0007669"/>
    <property type="project" value="UniProtKB-KW"/>
</dbReference>
<dbReference type="GO" id="GO:0005737">
    <property type="term" value="C:cytoplasm"/>
    <property type="evidence" value="ECO:0007669"/>
    <property type="project" value="UniProtKB-SubCell"/>
</dbReference>
<evidence type="ECO:0000313" key="15">
    <source>
        <dbReference type="EMBL" id="SMB21014.1"/>
    </source>
</evidence>
<evidence type="ECO:0000256" key="10">
    <source>
        <dbReference type="HAMAP-Rule" id="MF_02019"/>
    </source>
</evidence>
<protein>
    <recommendedName>
        <fullName evidence="10 11">UDP-N-acetylmuramoyl-tripeptide--D-alanyl-D-alanine ligase</fullName>
        <ecNumber evidence="10 11">6.3.2.10</ecNumber>
    </recommendedName>
    <alternativeName>
        <fullName evidence="10">D-alanyl-D-alanine-adding enzyme</fullName>
    </alternativeName>
</protein>
<dbReference type="SUPFAM" id="SSF53623">
    <property type="entry name" value="MurD-like peptide ligases, catalytic domain"/>
    <property type="match status" value="1"/>
</dbReference>
<dbReference type="Pfam" id="PF02875">
    <property type="entry name" value="Mur_ligase_C"/>
    <property type="match status" value="1"/>
</dbReference>
<proteinExistence type="inferred from homology"/>
<dbReference type="Gene3D" id="3.90.190.20">
    <property type="entry name" value="Mur ligase, C-terminal domain"/>
    <property type="match status" value="1"/>
</dbReference>
<keyword evidence="3 10" id="KW-0132">Cell division</keyword>
<dbReference type="GO" id="GO:0008360">
    <property type="term" value="P:regulation of cell shape"/>
    <property type="evidence" value="ECO:0007669"/>
    <property type="project" value="UniProtKB-KW"/>
</dbReference>
<evidence type="ECO:0000313" key="16">
    <source>
        <dbReference type="Proteomes" id="UP000242886"/>
    </source>
</evidence>
<dbReference type="Proteomes" id="UP000242886">
    <property type="component" value="Chromosome SDENCHOL"/>
</dbReference>
<dbReference type="InterPro" id="IPR036565">
    <property type="entry name" value="Mur-like_cat_sf"/>
</dbReference>
<dbReference type="InterPro" id="IPR036615">
    <property type="entry name" value="Mur_ligase_C_dom_sf"/>
</dbReference>
<comment type="similarity">
    <text evidence="10">Belongs to the MurCDEF family. MurF subfamily.</text>
</comment>
<evidence type="ECO:0000256" key="4">
    <source>
        <dbReference type="ARBA" id="ARBA00022741"/>
    </source>
</evidence>
<evidence type="ECO:0000256" key="2">
    <source>
        <dbReference type="ARBA" id="ARBA00022598"/>
    </source>
</evidence>
<keyword evidence="1 10" id="KW-0963">Cytoplasm</keyword>
<dbReference type="Pfam" id="PF01225">
    <property type="entry name" value="Mur_ligase"/>
    <property type="match status" value="1"/>
</dbReference>
<keyword evidence="5 10" id="KW-0067">ATP-binding</keyword>
<feature type="domain" description="Mur ligase C-terminal" evidence="13">
    <location>
        <begin position="342"/>
        <end position="461"/>
    </location>
</feature>
<dbReference type="GO" id="GO:0047480">
    <property type="term" value="F:UDP-N-acetylmuramoyl-tripeptide-D-alanyl-D-alanine ligase activity"/>
    <property type="evidence" value="ECO:0007669"/>
    <property type="project" value="UniProtKB-UniRule"/>
</dbReference>
<dbReference type="Gene3D" id="3.40.1190.10">
    <property type="entry name" value="Mur-like, catalytic domain"/>
    <property type="match status" value="1"/>
</dbReference>
<dbReference type="SUPFAM" id="SSF53244">
    <property type="entry name" value="MurD-like peptide ligases, peptide-binding domain"/>
    <property type="match status" value="1"/>
</dbReference>
<dbReference type="GO" id="GO:0051301">
    <property type="term" value="P:cell division"/>
    <property type="evidence" value="ECO:0007669"/>
    <property type="project" value="UniProtKB-KW"/>
</dbReference>
<keyword evidence="9 10" id="KW-0961">Cell wall biogenesis/degradation</keyword>
<evidence type="ECO:0000256" key="7">
    <source>
        <dbReference type="ARBA" id="ARBA00022984"/>
    </source>
</evidence>
<evidence type="ECO:0000256" key="1">
    <source>
        <dbReference type="ARBA" id="ARBA00022490"/>
    </source>
</evidence>
<dbReference type="EMBL" id="LT837803">
    <property type="protein sequence ID" value="SMB21014.1"/>
    <property type="molecule type" value="Genomic_DNA"/>
</dbReference>
<dbReference type="EC" id="6.3.2.10" evidence="10 11"/>
<evidence type="ECO:0000259" key="12">
    <source>
        <dbReference type="Pfam" id="PF01225"/>
    </source>
</evidence>
<dbReference type="InterPro" id="IPR051046">
    <property type="entry name" value="MurCDEF_CellWall_CoF430Synth"/>
</dbReference>
<dbReference type="AlphaFoldDB" id="A0A7Z7HNP2"/>
<comment type="catalytic activity">
    <reaction evidence="10 11">
        <text>D-alanyl-D-alanine + UDP-N-acetyl-alpha-D-muramoyl-L-alanyl-gamma-D-glutamyl-meso-2,6-diaminopimelate + ATP = UDP-N-acetyl-alpha-D-muramoyl-L-alanyl-gamma-D-glutamyl-meso-2,6-diaminopimeloyl-D-alanyl-D-alanine + ADP + phosphate + H(+)</text>
        <dbReference type="Rhea" id="RHEA:28374"/>
        <dbReference type="ChEBI" id="CHEBI:15378"/>
        <dbReference type="ChEBI" id="CHEBI:30616"/>
        <dbReference type="ChEBI" id="CHEBI:43474"/>
        <dbReference type="ChEBI" id="CHEBI:57822"/>
        <dbReference type="ChEBI" id="CHEBI:61386"/>
        <dbReference type="ChEBI" id="CHEBI:83905"/>
        <dbReference type="ChEBI" id="CHEBI:456216"/>
        <dbReference type="EC" id="6.3.2.10"/>
    </reaction>
</comment>
<dbReference type="Pfam" id="PF08245">
    <property type="entry name" value="Mur_ligase_M"/>
    <property type="match status" value="1"/>
</dbReference>
<dbReference type="InterPro" id="IPR000713">
    <property type="entry name" value="Mur_ligase_N"/>
</dbReference>
<feature type="domain" description="Mur ligase N-terminal catalytic" evidence="12">
    <location>
        <begin position="31"/>
        <end position="108"/>
    </location>
</feature>
<evidence type="ECO:0000256" key="9">
    <source>
        <dbReference type="ARBA" id="ARBA00023316"/>
    </source>
</evidence>
<reference evidence="15" key="1">
    <citation type="submission" date="2017-03" db="EMBL/GenBank/DDBJ databases">
        <authorList>
            <consortium name="AG Boll"/>
        </authorList>
    </citation>
    <scope>NUCLEOTIDE SEQUENCE [LARGE SCALE GENOMIC DNA]</scope>
    <source>
        <strain evidence="15">Chol</strain>
    </source>
</reference>
<keyword evidence="8 10" id="KW-0131">Cell cycle</keyword>
<name>A0A7Z7HNP2_9PROT</name>
<accession>A0A7Z7HNP2</accession>
<dbReference type="PANTHER" id="PTHR43024">
    <property type="entry name" value="UDP-N-ACETYLMURAMOYL-TRIPEPTIDE--D-ALANYL-D-ALANINE LIGASE"/>
    <property type="match status" value="1"/>
</dbReference>
<dbReference type="InterPro" id="IPR005863">
    <property type="entry name" value="UDP-N-AcMur_synth"/>
</dbReference>
<keyword evidence="7 10" id="KW-0573">Peptidoglycan synthesis</keyword>
<dbReference type="InterPro" id="IPR035911">
    <property type="entry name" value="MurE/MurF_N"/>
</dbReference>
<organism evidence="15 16">
    <name type="scientific">Sterolibacterium denitrificans</name>
    <dbReference type="NCBI Taxonomy" id="157592"/>
    <lineage>
        <taxon>Bacteria</taxon>
        <taxon>Pseudomonadati</taxon>
        <taxon>Pseudomonadota</taxon>
        <taxon>Betaproteobacteria</taxon>
        <taxon>Nitrosomonadales</taxon>
        <taxon>Sterolibacteriaceae</taxon>
        <taxon>Sterolibacterium</taxon>
    </lineage>
</organism>
<evidence type="ECO:0000259" key="13">
    <source>
        <dbReference type="Pfam" id="PF02875"/>
    </source>
</evidence>
<keyword evidence="16" id="KW-1185">Reference proteome</keyword>